<dbReference type="AlphaFoldDB" id="A0A401UA88"/>
<dbReference type="NCBIfam" id="NF033205">
    <property type="entry name" value="IPExxxVDY"/>
    <property type="match status" value="1"/>
</dbReference>
<dbReference type="RefSeq" id="WP_127122454.1">
    <property type="nucleotide sequence ID" value="NZ_BHXQ01000003.1"/>
</dbReference>
<sequence length="140" mass="16119">MKKTKLVVDYDYDFVLLGLASSFKGYKLAWELNKSLGLHLVKKEDILMGFKGNIERSFSCHVHQTNTRFIRLIRNKPQETDGGKYFLAPEYPHFDYLLVVQAGEQSFAENLLDAVRQIPSVELAAFIPLDTLKSKENFIF</sequence>
<evidence type="ECO:0000313" key="2">
    <source>
        <dbReference type="Proteomes" id="UP000288227"/>
    </source>
</evidence>
<reference evidence="1 2" key="1">
    <citation type="submission" date="2018-11" db="EMBL/GenBank/DDBJ databases">
        <title>Chryseotalea sanarue gen. nov., sp., nov., a member of the family Cytophagaceae, isolated from a brackish lake in Hamamatsu Japan.</title>
        <authorList>
            <person name="Maejima Y."/>
            <person name="Iino T."/>
            <person name="Muraguchi Y."/>
            <person name="Fukuda K."/>
            <person name="Ohkuma M."/>
            <person name="Moriuchi R."/>
            <person name="Dohra H."/>
            <person name="Kimbara K."/>
            <person name="Shintani M."/>
        </authorList>
    </citation>
    <scope>NUCLEOTIDE SEQUENCE [LARGE SCALE GENOMIC DNA]</scope>
    <source>
        <strain evidence="1 2">Ys</strain>
    </source>
</reference>
<accession>A0A401UA88</accession>
<dbReference type="OrthoDB" id="676614at2"/>
<organism evidence="1 2">
    <name type="scientific">Chryseotalea sanaruensis</name>
    <dbReference type="NCBI Taxonomy" id="2482724"/>
    <lineage>
        <taxon>Bacteria</taxon>
        <taxon>Pseudomonadati</taxon>
        <taxon>Bacteroidota</taxon>
        <taxon>Cytophagia</taxon>
        <taxon>Cytophagales</taxon>
        <taxon>Chryseotaleaceae</taxon>
        <taxon>Chryseotalea</taxon>
    </lineage>
</organism>
<proteinExistence type="predicted"/>
<gene>
    <name evidence="1" type="ORF">SanaruYs_20380</name>
</gene>
<keyword evidence="2" id="KW-1185">Reference proteome</keyword>
<name>A0A401UA88_9BACT</name>
<evidence type="ECO:0000313" key="1">
    <source>
        <dbReference type="EMBL" id="GCC51809.1"/>
    </source>
</evidence>
<protein>
    <submittedName>
        <fullName evidence="1">IPExxxVDY family protein</fullName>
    </submittedName>
</protein>
<comment type="caution">
    <text evidence="1">The sequence shown here is derived from an EMBL/GenBank/DDBJ whole genome shotgun (WGS) entry which is preliminary data.</text>
</comment>
<dbReference type="InterPro" id="IPR047690">
    <property type="entry name" value="IPExxxVDY_fam"/>
</dbReference>
<dbReference type="Proteomes" id="UP000288227">
    <property type="component" value="Unassembled WGS sequence"/>
</dbReference>
<dbReference type="EMBL" id="BHXQ01000003">
    <property type="protein sequence ID" value="GCC51809.1"/>
    <property type="molecule type" value="Genomic_DNA"/>
</dbReference>